<evidence type="ECO:0000313" key="3">
    <source>
        <dbReference type="Proteomes" id="UP000199054"/>
    </source>
</evidence>
<gene>
    <name evidence="2" type="ORF">SAMN04489859_102048</name>
</gene>
<dbReference type="RefSeq" id="WP_090613519.1">
    <property type="nucleotide sequence ID" value="NZ_CP067124.1"/>
</dbReference>
<feature type="compositionally biased region" description="Polar residues" evidence="1">
    <location>
        <begin position="1"/>
        <end position="10"/>
    </location>
</feature>
<reference evidence="2 3" key="1">
    <citation type="submission" date="2016-10" db="EMBL/GenBank/DDBJ databases">
        <authorList>
            <person name="de Groot N.N."/>
        </authorList>
    </citation>
    <scope>NUCLEOTIDE SEQUENCE [LARGE SCALE GENOMIC DNA]</scope>
    <source>
        <strain evidence="2 3">DSM 8512</strain>
    </source>
</reference>
<proteinExistence type="predicted"/>
<dbReference type="Proteomes" id="UP000199054">
    <property type="component" value="Unassembled WGS sequence"/>
</dbReference>
<organism evidence="2 3">
    <name type="scientific">Paracoccus alcaliphilus</name>
    <dbReference type="NCBI Taxonomy" id="34002"/>
    <lineage>
        <taxon>Bacteria</taxon>
        <taxon>Pseudomonadati</taxon>
        <taxon>Pseudomonadota</taxon>
        <taxon>Alphaproteobacteria</taxon>
        <taxon>Rhodobacterales</taxon>
        <taxon>Paracoccaceae</taxon>
        <taxon>Paracoccus</taxon>
    </lineage>
</organism>
<name>A0A1H8K5L5_9RHOB</name>
<evidence type="ECO:0000313" key="2">
    <source>
        <dbReference type="EMBL" id="SEN87746.1"/>
    </source>
</evidence>
<dbReference type="STRING" id="34002.SAMN04489859_102048"/>
<sequence>MSAGNENSGVTPVDWPYGQQQDGKPAPAPNDGHWHRSDGSRVKMSDMNPYHRAAAIKKAERAGDTAAADALRASGPLPE</sequence>
<accession>A0A1H8K5L5</accession>
<evidence type="ECO:0000256" key="1">
    <source>
        <dbReference type="SAM" id="MobiDB-lite"/>
    </source>
</evidence>
<feature type="compositionally biased region" description="Basic and acidic residues" evidence="1">
    <location>
        <begin position="32"/>
        <end position="44"/>
    </location>
</feature>
<feature type="region of interest" description="Disordered" evidence="1">
    <location>
        <begin position="1"/>
        <end position="79"/>
    </location>
</feature>
<dbReference type="AlphaFoldDB" id="A0A1H8K5L5"/>
<protein>
    <submittedName>
        <fullName evidence="2">Uncharacterized protein</fullName>
    </submittedName>
</protein>
<dbReference type="EMBL" id="FODE01000020">
    <property type="protein sequence ID" value="SEN87746.1"/>
    <property type="molecule type" value="Genomic_DNA"/>
</dbReference>
<dbReference type="OrthoDB" id="7779019at2"/>
<feature type="compositionally biased region" description="Low complexity" evidence="1">
    <location>
        <begin position="64"/>
        <end position="73"/>
    </location>
</feature>
<keyword evidence="3" id="KW-1185">Reference proteome</keyword>